<dbReference type="Gene3D" id="3.40.50.720">
    <property type="entry name" value="NAD(P)-binding Rossmann-like Domain"/>
    <property type="match status" value="1"/>
</dbReference>
<sequence length="355" mass="39442">MNPITLAKGSGLFPSRKFSLSETPQLTDQVAVITGGQAGIGEEIVAQLLIHGIAKVYVLARTQQKFVDAKKAWAQRQSLDVQDVDNRTEFVQCDLSDLKVTAEAAKKLIQKLDRLDILFCNAANPPQSTYTLSVDGVDNIFATNHLSHYALTNMLLPVIERTWYTFETACHIVVSSSSLHMLCNELSLDSLTSTTPPKKPAVYDGWWRYGRSKLANILFTKYLAKLESDKGYKVYPNCFFPGNIPTDAMDTWKDMVGNFAGSIPKKIFSVIGQSLEEGATTAMYLAASKELEERDIMGDYFVPIAMEGEPSKLAQDKDLMNNLWYWSDHKVTEVLGKDWQDFAKQTAGIAASGQT</sequence>
<organism evidence="2 3">
    <name type="scientific">Rhizodiscina lignyota</name>
    <dbReference type="NCBI Taxonomy" id="1504668"/>
    <lineage>
        <taxon>Eukaryota</taxon>
        <taxon>Fungi</taxon>
        <taxon>Dikarya</taxon>
        <taxon>Ascomycota</taxon>
        <taxon>Pezizomycotina</taxon>
        <taxon>Dothideomycetes</taxon>
        <taxon>Pleosporomycetidae</taxon>
        <taxon>Aulographales</taxon>
        <taxon>Rhizodiscinaceae</taxon>
        <taxon>Rhizodiscina</taxon>
    </lineage>
</organism>
<dbReference type="AlphaFoldDB" id="A0A9P4IG78"/>
<dbReference type="InterPro" id="IPR002347">
    <property type="entry name" value="SDR_fam"/>
</dbReference>
<keyword evidence="1" id="KW-0560">Oxidoreductase</keyword>
<dbReference type="EMBL" id="ML978126">
    <property type="protein sequence ID" value="KAF2098584.1"/>
    <property type="molecule type" value="Genomic_DNA"/>
</dbReference>
<reference evidence="2" key="1">
    <citation type="journal article" date="2020" name="Stud. Mycol.">
        <title>101 Dothideomycetes genomes: a test case for predicting lifestyles and emergence of pathogens.</title>
        <authorList>
            <person name="Haridas S."/>
            <person name="Albert R."/>
            <person name="Binder M."/>
            <person name="Bloem J."/>
            <person name="Labutti K."/>
            <person name="Salamov A."/>
            <person name="Andreopoulos B."/>
            <person name="Baker S."/>
            <person name="Barry K."/>
            <person name="Bills G."/>
            <person name="Bluhm B."/>
            <person name="Cannon C."/>
            <person name="Castanera R."/>
            <person name="Culley D."/>
            <person name="Daum C."/>
            <person name="Ezra D."/>
            <person name="Gonzalez J."/>
            <person name="Henrissat B."/>
            <person name="Kuo A."/>
            <person name="Liang C."/>
            <person name="Lipzen A."/>
            <person name="Lutzoni F."/>
            <person name="Magnuson J."/>
            <person name="Mondo S."/>
            <person name="Nolan M."/>
            <person name="Ohm R."/>
            <person name="Pangilinan J."/>
            <person name="Park H.-J."/>
            <person name="Ramirez L."/>
            <person name="Alfaro M."/>
            <person name="Sun H."/>
            <person name="Tritt A."/>
            <person name="Yoshinaga Y."/>
            <person name="Zwiers L.-H."/>
            <person name="Turgeon B."/>
            <person name="Goodwin S."/>
            <person name="Spatafora J."/>
            <person name="Crous P."/>
            <person name="Grigoriev I."/>
        </authorList>
    </citation>
    <scope>NUCLEOTIDE SEQUENCE</scope>
    <source>
        <strain evidence="2">CBS 133067</strain>
    </source>
</reference>
<evidence type="ECO:0000256" key="1">
    <source>
        <dbReference type="ARBA" id="ARBA00023002"/>
    </source>
</evidence>
<evidence type="ECO:0000313" key="2">
    <source>
        <dbReference type="EMBL" id="KAF2098584.1"/>
    </source>
</evidence>
<comment type="caution">
    <text evidence="2">The sequence shown here is derived from an EMBL/GenBank/DDBJ whole genome shotgun (WGS) entry which is preliminary data.</text>
</comment>
<dbReference type="PRINTS" id="PR00081">
    <property type="entry name" value="GDHRDH"/>
</dbReference>
<dbReference type="Pfam" id="PF00106">
    <property type="entry name" value="adh_short"/>
    <property type="match status" value="1"/>
</dbReference>
<proteinExistence type="predicted"/>
<protein>
    <submittedName>
        <fullName evidence="2">Short chain dehydrogenase/reductase</fullName>
    </submittedName>
</protein>
<dbReference type="SUPFAM" id="SSF51735">
    <property type="entry name" value="NAD(P)-binding Rossmann-fold domains"/>
    <property type="match status" value="1"/>
</dbReference>
<dbReference type="GO" id="GO:0016491">
    <property type="term" value="F:oxidoreductase activity"/>
    <property type="evidence" value="ECO:0007669"/>
    <property type="project" value="UniProtKB-KW"/>
</dbReference>
<evidence type="ECO:0000313" key="3">
    <source>
        <dbReference type="Proteomes" id="UP000799772"/>
    </source>
</evidence>
<dbReference type="OrthoDB" id="191139at2759"/>
<dbReference type="Proteomes" id="UP000799772">
    <property type="component" value="Unassembled WGS sequence"/>
</dbReference>
<accession>A0A9P4IG78</accession>
<dbReference type="InterPro" id="IPR036291">
    <property type="entry name" value="NAD(P)-bd_dom_sf"/>
</dbReference>
<dbReference type="PANTHER" id="PTHR43157:SF68">
    <property type="entry name" value="RETINOL DEHYDROGENASE 13"/>
    <property type="match status" value="1"/>
</dbReference>
<name>A0A9P4IG78_9PEZI</name>
<dbReference type="PANTHER" id="PTHR43157">
    <property type="entry name" value="PHOSPHATIDYLINOSITOL-GLYCAN BIOSYNTHESIS CLASS F PROTEIN-RELATED"/>
    <property type="match status" value="1"/>
</dbReference>
<gene>
    <name evidence="2" type="ORF">NA57DRAFT_39366</name>
</gene>
<keyword evidence="3" id="KW-1185">Reference proteome</keyword>